<keyword evidence="5 6" id="KW-0472">Membrane</keyword>
<evidence type="ECO:0000313" key="8">
    <source>
        <dbReference type="Proteomes" id="UP000037505"/>
    </source>
</evidence>
<reference evidence="7 8" key="1">
    <citation type="submission" date="2014-06" db="EMBL/GenBank/DDBJ databases">
        <title>The Genome of the Aflatoxigenic Filamentous Fungus Aspergillus nomius.</title>
        <authorList>
            <person name="Moore M.G."/>
            <person name="Shannon B.M."/>
            <person name="Brian M.M."/>
        </authorList>
    </citation>
    <scope>NUCLEOTIDE SEQUENCE [LARGE SCALE GENOMIC DNA]</scope>
    <source>
        <strain evidence="7 8">NRRL 13137</strain>
    </source>
</reference>
<dbReference type="Proteomes" id="UP000037505">
    <property type="component" value="Unassembled WGS sequence"/>
</dbReference>
<dbReference type="AlphaFoldDB" id="A0A0L1JGW0"/>
<name>A0A0L1JGW0_ASPN3</name>
<evidence type="ECO:0000313" key="7">
    <source>
        <dbReference type="EMBL" id="KNG90927.1"/>
    </source>
</evidence>
<keyword evidence="4 6" id="KW-1133">Transmembrane helix</keyword>
<dbReference type="STRING" id="1509407.A0A0L1JGW0"/>
<organism evidence="7 8">
    <name type="scientific">Aspergillus nomiae NRRL (strain ATCC 15546 / NRRL 13137 / CBS 260.88 / M93)</name>
    <dbReference type="NCBI Taxonomy" id="1509407"/>
    <lineage>
        <taxon>Eukaryota</taxon>
        <taxon>Fungi</taxon>
        <taxon>Dikarya</taxon>
        <taxon>Ascomycota</taxon>
        <taxon>Pezizomycotina</taxon>
        <taxon>Eurotiomycetes</taxon>
        <taxon>Eurotiomycetidae</taxon>
        <taxon>Eurotiales</taxon>
        <taxon>Aspergillaceae</taxon>
        <taxon>Aspergillus</taxon>
        <taxon>Aspergillus subgen. Circumdati</taxon>
    </lineage>
</organism>
<comment type="caution">
    <text evidence="6">Lacks conserved residue(s) required for the propagation of feature annotation.</text>
</comment>
<protein>
    <recommendedName>
        <fullName evidence="6">Protein YOP1</fullName>
    </recommendedName>
</protein>
<proteinExistence type="inferred from homology"/>
<evidence type="ECO:0000256" key="2">
    <source>
        <dbReference type="ARBA" id="ARBA00008573"/>
    </source>
</evidence>
<dbReference type="EMBL" id="JNOM01000007">
    <property type="protein sequence ID" value="KNG90927.1"/>
    <property type="molecule type" value="Genomic_DNA"/>
</dbReference>
<feature type="transmembrane region" description="Helical" evidence="6">
    <location>
        <begin position="126"/>
        <end position="152"/>
    </location>
</feature>
<dbReference type="PANTHER" id="PTHR12300:SF161">
    <property type="entry name" value="RECEPTOR EXPRESSION-ENHANCING PROTEIN"/>
    <property type="match status" value="1"/>
</dbReference>
<dbReference type="PANTHER" id="PTHR12300">
    <property type="entry name" value="HVA22-LIKE PROTEINS"/>
    <property type="match status" value="1"/>
</dbReference>
<sequence length="204" mass="22955">QLDNDPSFLFFNLSVSLHPTPRVSLNRRTCPTLSNQAKMATFQDRAQHAIAQLDKELSKYPVLNNLERQTSVPKVYVILGLVGVYTFLVFFNIAGEFLVNLAGFIIPGYYSLNALFTAGKADDTQYWVVYAFFTVIESAVYAPYWFPFYYIFKFGLVLWMALPQTNGAQVVFHSFIQPVFGRFFAGGNTSANLRAQADAATKAQ</sequence>
<keyword evidence="8" id="KW-1185">Reference proteome</keyword>
<gene>
    <name evidence="7" type="ORF">ANOM_000638</name>
</gene>
<evidence type="ECO:0000256" key="1">
    <source>
        <dbReference type="ARBA" id="ARBA00004141"/>
    </source>
</evidence>
<dbReference type="InterPro" id="IPR004345">
    <property type="entry name" value="TB2_DP1_HVA22"/>
</dbReference>
<comment type="similarity">
    <text evidence="2 6">Belongs to the DP1 family.</text>
</comment>
<evidence type="ECO:0000256" key="4">
    <source>
        <dbReference type="ARBA" id="ARBA00022989"/>
    </source>
</evidence>
<dbReference type="RefSeq" id="XP_015411850.1">
    <property type="nucleotide sequence ID" value="XM_015545896.1"/>
</dbReference>
<accession>A0A0L1JGW0</accession>
<keyword evidence="3 6" id="KW-0812">Transmembrane</keyword>
<evidence type="ECO:0000256" key="5">
    <source>
        <dbReference type="ARBA" id="ARBA00023136"/>
    </source>
</evidence>
<dbReference type="OrthoDB" id="10009287at2759"/>
<evidence type="ECO:0000256" key="6">
    <source>
        <dbReference type="RuleBase" id="RU362006"/>
    </source>
</evidence>
<dbReference type="GO" id="GO:0016020">
    <property type="term" value="C:membrane"/>
    <property type="evidence" value="ECO:0007669"/>
    <property type="project" value="UniProtKB-SubCell"/>
</dbReference>
<dbReference type="Pfam" id="PF03134">
    <property type="entry name" value="TB2_DP1_HVA22"/>
    <property type="match status" value="1"/>
</dbReference>
<comment type="caution">
    <text evidence="7">The sequence shown here is derived from an EMBL/GenBank/DDBJ whole genome shotgun (WGS) entry which is preliminary data.</text>
</comment>
<feature type="transmembrane region" description="Helical" evidence="6">
    <location>
        <begin position="75"/>
        <end position="106"/>
    </location>
</feature>
<dbReference type="GeneID" id="26802442"/>
<comment type="subcellular location">
    <subcellularLocation>
        <location evidence="1 6">Membrane</location>
        <topology evidence="1 6">Multi-pass membrane protein</topology>
    </subcellularLocation>
</comment>
<evidence type="ECO:0000256" key="3">
    <source>
        <dbReference type="ARBA" id="ARBA00022692"/>
    </source>
</evidence>
<feature type="non-terminal residue" evidence="7">
    <location>
        <position position="1"/>
    </location>
</feature>